<evidence type="ECO:0000313" key="2">
    <source>
        <dbReference type="EMBL" id="CAI9096985.1"/>
    </source>
</evidence>
<name>A0AAV1CN07_OLDCO</name>
<accession>A0AAV1CN07</accession>
<keyword evidence="1" id="KW-0472">Membrane</keyword>
<evidence type="ECO:0000256" key="1">
    <source>
        <dbReference type="SAM" id="Phobius"/>
    </source>
</evidence>
<dbReference type="PROSITE" id="PS51257">
    <property type="entry name" value="PROKAR_LIPOPROTEIN"/>
    <property type="match status" value="1"/>
</dbReference>
<dbReference type="GO" id="GO:0005506">
    <property type="term" value="F:iron ion binding"/>
    <property type="evidence" value="ECO:0007669"/>
    <property type="project" value="InterPro"/>
</dbReference>
<dbReference type="GO" id="GO:0016705">
    <property type="term" value="F:oxidoreductase activity, acting on paired donors, with incorporation or reduction of molecular oxygen"/>
    <property type="evidence" value="ECO:0007669"/>
    <property type="project" value="InterPro"/>
</dbReference>
<keyword evidence="1" id="KW-0812">Transmembrane</keyword>
<feature type="transmembrane region" description="Helical" evidence="1">
    <location>
        <begin position="6"/>
        <end position="26"/>
    </location>
</feature>
<keyword evidence="1" id="KW-1133">Transmembrane helix</keyword>
<dbReference type="GO" id="GO:0004497">
    <property type="term" value="F:monooxygenase activity"/>
    <property type="evidence" value="ECO:0007669"/>
    <property type="project" value="InterPro"/>
</dbReference>
<protein>
    <submittedName>
        <fullName evidence="2">OLC1v1033264C1</fullName>
    </submittedName>
</protein>
<dbReference type="PANTHER" id="PTHR24299:SF59">
    <property type="entry name" value="CYTOCHROME P450 SUPERFAMILY PROTEIN"/>
    <property type="match status" value="1"/>
</dbReference>
<sequence>MMAKPSSLVDFLPLLIFFVISACFIYTRSRRRRGRKAIPPGPPQIPLVGNLFQLGGIFHRTLAKLAQIYGPIMTIKILSKTIVIISSPDLAKELVRKHDHTFTARQVLDSFRALDHHKYSILFLPADKQWRRLRKLCTEQMFSNERLNASQGLRQEKVQQLRDHIYHCCKTGETVNIRAVAFTTALNLMSYTLFSVDFANYDSDASHELQEAIHGAANLLGVLNLVDYYPVLRWFDPQGIRRRTKFHFGKLLQAFDGIISHRLKERDSSKKNDLLAVLLEKYHHGEADWSYNDIKHLILWRNPCWGRKIDADGCKWKTLQQHTQLRRRMVVALLPSCYCSSYCCCQSGRAKAEFLLPKESITSPSLQVEEEKVGAYVWKTVATTCYLPAVTAAAELMD</sequence>
<dbReference type="Gene3D" id="1.10.630.10">
    <property type="entry name" value="Cytochrome P450"/>
    <property type="match status" value="1"/>
</dbReference>
<dbReference type="EMBL" id="OX459119">
    <property type="protein sequence ID" value="CAI9096985.1"/>
    <property type="molecule type" value="Genomic_DNA"/>
</dbReference>
<dbReference type="Proteomes" id="UP001161247">
    <property type="component" value="Chromosome 2"/>
</dbReference>
<reference evidence="2" key="1">
    <citation type="submission" date="2023-03" db="EMBL/GenBank/DDBJ databases">
        <authorList>
            <person name="Julca I."/>
        </authorList>
    </citation>
    <scope>NUCLEOTIDE SEQUENCE</scope>
</reference>
<dbReference type="InterPro" id="IPR001128">
    <property type="entry name" value="Cyt_P450"/>
</dbReference>
<organism evidence="2 3">
    <name type="scientific">Oldenlandia corymbosa var. corymbosa</name>
    <dbReference type="NCBI Taxonomy" id="529605"/>
    <lineage>
        <taxon>Eukaryota</taxon>
        <taxon>Viridiplantae</taxon>
        <taxon>Streptophyta</taxon>
        <taxon>Embryophyta</taxon>
        <taxon>Tracheophyta</taxon>
        <taxon>Spermatophyta</taxon>
        <taxon>Magnoliopsida</taxon>
        <taxon>eudicotyledons</taxon>
        <taxon>Gunneridae</taxon>
        <taxon>Pentapetalae</taxon>
        <taxon>asterids</taxon>
        <taxon>lamiids</taxon>
        <taxon>Gentianales</taxon>
        <taxon>Rubiaceae</taxon>
        <taxon>Rubioideae</taxon>
        <taxon>Spermacoceae</taxon>
        <taxon>Hedyotis-Oldenlandia complex</taxon>
        <taxon>Oldenlandia</taxon>
    </lineage>
</organism>
<dbReference type="Pfam" id="PF00067">
    <property type="entry name" value="p450"/>
    <property type="match status" value="1"/>
</dbReference>
<dbReference type="InterPro" id="IPR036396">
    <property type="entry name" value="Cyt_P450_sf"/>
</dbReference>
<proteinExistence type="predicted"/>
<gene>
    <name evidence="2" type="ORF">OLC1_LOCUS7600</name>
</gene>
<dbReference type="SUPFAM" id="SSF48264">
    <property type="entry name" value="Cytochrome P450"/>
    <property type="match status" value="1"/>
</dbReference>
<keyword evidence="3" id="KW-1185">Reference proteome</keyword>
<dbReference type="PANTHER" id="PTHR24299">
    <property type="entry name" value="CYTOCHROME P450 FAMILY 1"/>
    <property type="match status" value="1"/>
</dbReference>
<evidence type="ECO:0000313" key="3">
    <source>
        <dbReference type="Proteomes" id="UP001161247"/>
    </source>
</evidence>
<dbReference type="AlphaFoldDB" id="A0AAV1CN07"/>
<dbReference type="GO" id="GO:0020037">
    <property type="term" value="F:heme binding"/>
    <property type="evidence" value="ECO:0007669"/>
    <property type="project" value="InterPro"/>
</dbReference>